<evidence type="ECO:0000256" key="1">
    <source>
        <dbReference type="SAM" id="MobiDB-lite"/>
    </source>
</evidence>
<keyword evidence="3" id="KW-1185">Reference proteome</keyword>
<dbReference type="AlphaFoldDB" id="B1GBE6"/>
<comment type="caution">
    <text evidence="2">The sequence shown here is derived from an EMBL/GenBank/DDBJ whole genome shotgun (WGS) entry which is preliminary data.</text>
</comment>
<reference evidence="2 3" key="1">
    <citation type="submission" date="2008-03" db="EMBL/GenBank/DDBJ databases">
        <title>Sequencing of the draft genome and assembly of Burkholderia graminis C4D1M.</title>
        <authorList>
            <consortium name="US DOE Joint Genome Institute (JGI-PGF)"/>
            <person name="Copeland A."/>
            <person name="Lucas S."/>
            <person name="Lapidus A."/>
            <person name="Glavina del Rio T."/>
            <person name="Dalin E."/>
            <person name="Tice H."/>
            <person name="Bruce D."/>
            <person name="Goodwin L."/>
            <person name="Pitluck S."/>
            <person name="Larimer F."/>
            <person name="Land M.L."/>
            <person name="Hauser L."/>
            <person name="Tiedje J."/>
            <person name="Richardson P."/>
        </authorList>
    </citation>
    <scope>NUCLEOTIDE SEQUENCE [LARGE SCALE GENOMIC DNA]</scope>
    <source>
        <strain evidence="3">ATCC 700544 / DSM 17151 / LMG 18924 / NCIMB 13744 / C4D1M</strain>
    </source>
</reference>
<dbReference type="Proteomes" id="UP000005045">
    <property type="component" value="Unassembled WGS sequence"/>
</dbReference>
<protein>
    <submittedName>
        <fullName evidence="2">Uncharacterized protein</fullName>
    </submittedName>
</protein>
<feature type="compositionally biased region" description="Basic and acidic residues" evidence="1">
    <location>
        <begin position="243"/>
        <end position="253"/>
    </location>
</feature>
<feature type="compositionally biased region" description="Basic residues" evidence="1">
    <location>
        <begin position="54"/>
        <end position="72"/>
    </location>
</feature>
<organism evidence="2 3">
    <name type="scientific">Paraburkholderia graminis (strain ATCC 700544 / DSM 17151 / LMG 18924 / NCIMB 13744 / C4D1M)</name>
    <dbReference type="NCBI Taxonomy" id="396598"/>
    <lineage>
        <taxon>Bacteria</taxon>
        <taxon>Pseudomonadati</taxon>
        <taxon>Pseudomonadota</taxon>
        <taxon>Betaproteobacteria</taxon>
        <taxon>Burkholderiales</taxon>
        <taxon>Burkholderiaceae</taxon>
        <taxon>Paraburkholderia</taxon>
    </lineage>
</organism>
<evidence type="ECO:0000313" key="3">
    <source>
        <dbReference type="Proteomes" id="UP000005045"/>
    </source>
</evidence>
<dbReference type="EMBL" id="ABLD01000057">
    <property type="protein sequence ID" value="EDT06536.1"/>
    <property type="molecule type" value="Genomic_DNA"/>
</dbReference>
<proteinExistence type="predicted"/>
<evidence type="ECO:0000313" key="2">
    <source>
        <dbReference type="EMBL" id="EDT06536.1"/>
    </source>
</evidence>
<gene>
    <name evidence="2" type="ORF">BgramDRAFT_6683</name>
</gene>
<name>B1GBE6_PARG4</name>
<feature type="compositionally biased region" description="Basic and acidic residues" evidence="1">
    <location>
        <begin position="73"/>
        <end position="89"/>
    </location>
</feature>
<feature type="region of interest" description="Disordered" evidence="1">
    <location>
        <begin position="26"/>
        <end position="91"/>
    </location>
</feature>
<feature type="region of interest" description="Disordered" evidence="1">
    <location>
        <begin position="222"/>
        <end position="261"/>
    </location>
</feature>
<accession>B1GBE6</accession>
<sequence length="261" mass="29055">MRDVGVVVCAQSLGQSALSVIAHARRPSVRRANRRAESCGSARARRNGHDARHRDARHRHFGRRSSGHRRRGGRDDPRHATRADGRPDRAGVACGVDRRRAERHVERRARVVCRYAADHRNVDSDGRGTRHRATTYSRANHSDRRAGLSVCRRRILAGRAMLGVDCDARCAGYRGARRGNGAGALYPRHRCESGGDSPCWLALESAGFRGVWILGIDGGDGGHSHQLERAQRRRQQRRPAPGARRDSRGDARRHVAARRPL</sequence>